<accession>A0A9X0CX03</accession>
<dbReference type="Proteomes" id="UP001163046">
    <property type="component" value="Unassembled WGS sequence"/>
</dbReference>
<keyword evidence="2" id="KW-1185">Reference proteome</keyword>
<proteinExistence type="predicted"/>
<name>A0A9X0CX03_9CNID</name>
<reference evidence="1" key="1">
    <citation type="submission" date="2023-01" db="EMBL/GenBank/DDBJ databases">
        <title>Genome assembly of the deep-sea coral Lophelia pertusa.</title>
        <authorList>
            <person name="Herrera S."/>
            <person name="Cordes E."/>
        </authorList>
    </citation>
    <scope>NUCLEOTIDE SEQUENCE</scope>
    <source>
        <strain evidence="1">USNM1676648</strain>
        <tissue evidence="1">Polyp</tissue>
    </source>
</reference>
<evidence type="ECO:0000313" key="1">
    <source>
        <dbReference type="EMBL" id="KAJ7378630.1"/>
    </source>
</evidence>
<comment type="caution">
    <text evidence="1">The sequence shown here is derived from an EMBL/GenBank/DDBJ whole genome shotgun (WGS) entry which is preliminary data.</text>
</comment>
<evidence type="ECO:0000313" key="2">
    <source>
        <dbReference type="Proteomes" id="UP001163046"/>
    </source>
</evidence>
<organism evidence="1 2">
    <name type="scientific">Desmophyllum pertusum</name>
    <dbReference type="NCBI Taxonomy" id="174260"/>
    <lineage>
        <taxon>Eukaryota</taxon>
        <taxon>Metazoa</taxon>
        <taxon>Cnidaria</taxon>
        <taxon>Anthozoa</taxon>
        <taxon>Hexacorallia</taxon>
        <taxon>Scleractinia</taxon>
        <taxon>Caryophylliina</taxon>
        <taxon>Caryophylliidae</taxon>
        <taxon>Desmophyllum</taxon>
    </lineage>
</organism>
<protein>
    <submittedName>
        <fullName evidence="1">Uncharacterized protein</fullName>
    </submittedName>
</protein>
<sequence>MQDSLAAAVGEGLTADPMLKSLVLIVYGKLSCSGAISLKRGFLENRSMNSLEVKVFGDLPDNWATVIEECIRGKKVSYVFNSSSKYHWQHNKCTSSSSLSNFKRKQFNIKPLGRVEL</sequence>
<dbReference type="AlphaFoldDB" id="A0A9X0CX03"/>
<dbReference type="EMBL" id="MU826364">
    <property type="protein sequence ID" value="KAJ7378630.1"/>
    <property type="molecule type" value="Genomic_DNA"/>
</dbReference>
<gene>
    <name evidence="1" type="ORF">OS493_021931</name>
</gene>